<dbReference type="EMBL" id="CAADRA010005316">
    <property type="protein sequence ID" value="VFT88459.1"/>
    <property type="molecule type" value="Genomic_DNA"/>
</dbReference>
<evidence type="ECO:0000313" key="3">
    <source>
        <dbReference type="EMBL" id="VFT88459.1"/>
    </source>
</evidence>
<reference evidence="3 4" key="1">
    <citation type="submission" date="2019-03" db="EMBL/GenBank/DDBJ databases">
        <authorList>
            <person name="Gaulin E."/>
            <person name="Dumas B."/>
        </authorList>
    </citation>
    <scope>NUCLEOTIDE SEQUENCE [LARGE SCALE GENOMIC DNA]</scope>
    <source>
        <strain evidence="3">CBS 568.67</strain>
    </source>
</reference>
<dbReference type="Pfam" id="PF10269">
    <property type="entry name" value="Tmemb_185A"/>
    <property type="match status" value="1"/>
</dbReference>
<dbReference type="SUPFAM" id="SSF46565">
    <property type="entry name" value="Chaperone J-domain"/>
    <property type="match status" value="1"/>
</dbReference>
<feature type="transmembrane region" description="Helical" evidence="1">
    <location>
        <begin position="134"/>
        <end position="157"/>
    </location>
</feature>
<dbReference type="PANTHER" id="PTHR13568">
    <property type="entry name" value="FAM11A, B PROTEIN"/>
    <property type="match status" value="1"/>
</dbReference>
<dbReference type="InterPro" id="IPR019396">
    <property type="entry name" value="TM_Fragile-X-F-assoc"/>
</dbReference>
<dbReference type="PANTHER" id="PTHR13568:SF9">
    <property type="entry name" value="TRANSMEMBRANE PROTEIN 203"/>
    <property type="match status" value="1"/>
</dbReference>
<sequence>MTQHTKLYDALGVTPDASPNDIDAAYLRHSIDASDLQKAQRAPLAATFAILSNSTHRRTYDLLGEDGVKLFHERDAFRPDKVVLTMTGLIATMVRGDYLDKCIGVALTAFVLGVLVVQPLLICLKVDHSLAWSWPLVMLPLWLVDSAYVANVAHAYLQQVMQDIRRQVYDMTSLVSFLLNPVKFVPVLFFTRHNLALVKAIFFVDFNVLVAMKLQGNGVTLGMHLVVCPFYILQAIIVLEATIVACKNSSTAPFLRSVLPNVLALALSVLVAFKLDNSLNDVSWPIVFTPVWIYILAVVATTSYDYVYIKSSDHRFASRNVVRYSTVATDLPANQGRPNLCHLTCVNLAVLAAFSPTILLAVRLQSGLPFTTLDLALPWCIAVGLAMGVGSVHGVGKAVPQDGDEETIALQKCAA</sequence>
<protein>
    <submittedName>
        <fullName evidence="3">Aste57867_11601 protein</fullName>
    </submittedName>
</protein>
<dbReference type="InterPro" id="IPR036869">
    <property type="entry name" value="J_dom_sf"/>
</dbReference>
<keyword evidence="1" id="KW-0472">Membrane</keyword>
<gene>
    <name evidence="3" type="primary">Aste57867_11601</name>
    <name evidence="2" type="ORF">As57867_011558</name>
    <name evidence="3" type="ORF">ASTE57867_11601</name>
</gene>
<dbReference type="Gene3D" id="1.10.287.110">
    <property type="entry name" value="DnaJ domain"/>
    <property type="match status" value="1"/>
</dbReference>
<keyword evidence="1" id="KW-1133">Transmembrane helix</keyword>
<feature type="transmembrane region" description="Helical" evidence="1">
    <location>
        <begin position="221"/>
        <end position="246"/>
    </location>
</feature>
<dbReference type="AlphaFoldDB" id="A0A485KTF0"/>
<feature type="transmembrane region" description="Helical" evidence="1">
    <location>
        <begin position="376"/>
        <end position="395"/>
    </location>
</feature>
<keyword evidence="4" id="KW-1185">Reference proteome</keyword>
<dbReference type="EMBL" id="VJMH01005295">
    <property type="protein sequence ID" value="KAF0697715.1"/>
    <property type="molecule type" value="Genomic_DNA"/>
</dbReference>
<evidence type="ECO:0000313" key="4">
    <source>
        <dbReference type="Proteomes" id="UP000332933"/>
    </source>
</evidence>
<feature type="transmembrane region" description="Helical" evidence="1">
    <location>
        <begin position="287"/>
        <end position="309"/>
    </location>
</feature>
<accession>A0A485KTF0</accession>
<keyword evidence="1" id="KW-0812">Transmembrane</keyword>
<evidence type="ECO:0000313" key="2">
    <source>
        <dbReference type="EMBL" id="KAF0697715.1"/>
    </source>
</evidence>
<dbReference type="OrthoDB" id="10250354at2759"/>
<reference evidence="2" key="2">
    <citation type="submission" date="2019-06" db="EMBL/GenBank/DDBJ databases">
        <title>Genomics analysis of Aphanomyces spp. identifies a new class of oomycete effector associated with host adaptation.</title>
        <authorList>
            <person name="Gaulin E."/>
        </authorList>
    </citation>
    <scope>NUCLEOTIDE SEQUENCE</scope>
    <source>
        <strain evidence="2">CBS 578.67</strain>
    </source>
</reference>
<feature type="transmembrane region" description="Helical" evidence="1">
    <location>
        <begin position="340"/>
        <end position="364"/>
    </location>
</feature>
<dbReference type="Proteomes" id="UP000332933">
    <property type="component" value="Unassembled WGS sequence"/>
</dbReference>
<feature type="transmembrane region" description="Helical" evidence="1">
    <location>
        <begin position="258"/>
        <end position="275"/>
    </location>
</feature>
<evidence type="ECO:0000256" key="1">
    <source>
        <dbReference type="SAM" id="Phobius"/>
    </source>
</evidence>
<organism evidence="3 4">
    <name type="scientific">Aphanomyces stellatus</name>
    <dbReference type="NCBI Taxonomy" id="120398"/>
    <lineage>
        <taxon>Eukaryota</taxon>
        <taxon>Sar</taxon>
        <taxon>Stramenopiles</taxon>
        <taxon>Oomycota</taxon>
        <taxon>Saprolegniomycetes</taxon>
        <taxon>Saprolegniales</taxon>
        <taxon>Verrucalvaceae</taxon>
        <taxon>Aphanomyces</taxon>
    </lineage>
</organism>
<proteinExistence type="predicted"/>
<feature type="transmembrane region" description="Helical" evidence="1">
    <location>
        <begin position="102"/>
        <end position="122"/>
    </location>
</feature>
<name>A0A485KTF0_9STRA</name>